<proteinExistence type="predicted"/>
<reference evidence="3 4" key="1">
    <citation type="journal article" date="2015" name="Int. J. Syst. Evol. Microbiol.">
        <title>Micromonospora costi sp. nov., isolated from a leaf of Costus speciosus.</title>
        <authorList>
            <person name="Thawai C."/>
        </authorList>
    </citation>
    <scope>NUCLEOTIDE SEQUENCE [LARGE SCALE GENOMIC DNA]</scope>
    <source>
        <strain evidence="3 4">CS1-12</strain>
    </source>
</reference>
<keyword evidence="2" id="KW-0472">Membrane</keyword>
<gene>
    <name evidence="3" type="ORF">D7193_23890</name>
</gene>
<feature type="region of interest" description="Disordered" evidence="1">
    <location>
        <begin position="62"/>
        <end position="100"/>
    </location>
</feature>
<comment type="caution">
    <text evidence="3">The sequence shown here is derived from an EMBL/GenBank/DDBJ whole genome shotgun (WGS) entry which is preliminary data.</text>
</comment>
<dbReference type="EMBL" id="RBAN01000004">
    <property type="protein sequence ID" value="RKN53241.1"/>
    <property type="molecule type" value="Genomic_DNA"/>
</dbReference>
<keyword evidence="2" id="KW-0812">Transmembrane</keyword>
<sequence>MNELEQLREAMRATEWTGRASIDVAAVMRTGRRLRRRRRLAATGVAALALAVAVGVPVGLRSGGPDPSRRAVPAASAPVERPTPTPTPDLAATRAEPAPRPIGTVVRSGIRYGADERVFYLVPVDVPDLPQVTIGLVAGRRTATGELVSDYLVNDVSGRDRRPGFHEIGYDEPGPSRPAAPTFGYFVGPAEQIIGTVDGREIVARQARWSEDAQVVIFWFDPKALPPGVRLDGIIARDAHGRRL</sequence>
<evidence type="ECO:0000256" key="1">
    <source>
        <dbReference type="SAM" id="MobiDB-lite"/>
    </source>
</evidence>
<dbReference type="OrthoDB" id="3690121at2"/>
<accession>A0A3A9ZYD3</accession>
<protein>
    <submittedName>
        <fullName evidence="3">Uncharacterized protein</fullName>
    </submittedName>
</protein>
<feature type="transmembrane region" description="Helical" evidence="2">
    <location>
        <begin position="40"/>
        <end position="60"/>
    </location>
</feature>
<keyword evidence="2" id="KW-1133">Transmembrane helix</keyword>
<evidence type="ECO:0000256" key="2">
    <source>
        <dbReference type="SAM" id="Phobius"/>
    </source>
</evidence>
<dbReference type="Proteomes" id="UP000279968">
    <property type="component" value="Unassembled WGS sequence"/>
</dbReference>
<dbReference type="RefSeq" id="WP_120782185.1">
    <property type="nucleotide sequence ID" value="NZ_JBHLUP010000002.1"/>
</dbReference>
<dbReference type="AlphaFoldDB" id="A0A3A9ZYD3"/>
<feature type="compositionally biased region" description="Low complexity" evidence="1">
    <location>
        <begin position="70"/>
        <end position="80"/>
    </location>
</feature>
<name>A0A3A9ZYD3_9ACTN</name>
<keyword evidence="4" id="KW-1185">Reference proteome</keyword>
<evidence type="ECO:0000313" key="3">
    <source>
        <dbReference type="EMBL" id="RKN53241.1"/>
    </source>
</evidence>
<organism evidence="3 4">
    <name type="scientific">Micromonospora costi</name>
    <dbReference type="NCBI Taxonomy" id="1530042"/>
    <lineage>
        <taxon>Bacteria</taxon>
        <taxon>Bacillati</taxon>
        <taxon>Actinomycetota</taxon>
        <taxon>Actinomycetes</taxon>
        <taxon>Micromonosporales</taxon>
        <taxon>Micromonosporaceae</taxon>
        <taxon>Micromonospora</taxon>
    </lineage>
</organism>
<evidence type="ECO:0000313" key="4">
    <source>
        <dbReference type="Proteomes" id="UP000279968"/>
    </source>
</evidence>